<dbReference type="AlphaFoldDB" id="A0AA36FY61"/>
<feature type="non-terminal residue" evidence="2">
    <location>
        <position position="1"/>
    </location>
</feature>
<sequence length="520" mass="61014">MAPEVRQEKVVPIEQRFKCDIYGMGLVIWETMTRRPFLRKEKYYNQEDQQGNTPGAQLLSLVQKTLELETDFDDLIMNFRLRGHQYWTERGWQLGFDAWDDMVPDLWISSTSDTGYEVATATPYGVNHPWMSWPGTKWEIRMDFEAVRRASVNSARYGSQFTRPVGEILKRALADRVRSMGRFDAYPEIENWASYENVRSRWAERWDRVEELETLPLKYVFNPNRPPTVGDERAWPFSLKTQWDAPPPKSKALPTPKQKAFIDAHAFYERAFRYLIYWQLRQKQFILHLLIDDLLAKTEALGDDIPAYPIFVMGNGDHFGALLVLWKKESLGFDPEVPLLRGPGFTPIQIIDAALHLEDAHYYGKNTDDEWSHQLRQKWDDRIYSDMPDCYTGVMMVHFSELRPILAKIAARLRVFIKMGDPQLGDYKIQLDDVQLAEKMAYEQDMQQEFDNFWSSRKIIKVADVKVDELKREIIALQLKHDDAVRSSKPRKKKRGKGGRTCYLNRLRHRFTSQRILATT</sequence>
<protein>
    <submittedName>
        <fullName evidence="2">Uncharacterized protein</fullName>
    </submittedName>
</protein>
<name>A0AA36FY61_9BILA</name>
<organism evidence="2 3">
    <name type="scientific">Mesorhabditis spiculigera</name>
    <dbReference type="NCBI Taxonomy" id="96644"/>
    <lineage>
        <taxon>Eukaryota</taxon>
        <taxon>Metazoa</taxon>
        <taxon>Ecdysozoa</taxon>
        <taxon>Nematoda</taxon>
        <taxon>Chromadorea</taxon>
        <taxon>Rhabditida</taxon>
        <taxon>Rhabditina</taxon>
        <taxon>Rhabditomorpha</taxon>
        <taxon>Rhabditoidea</taxon>
        <taxon>Rhabditidae</taxon>
        <taxon>Mesorhabditinae</taxon>
        <taxon>Mesorhabditis</taxon>
    </lineage>
</organism>
<gene>
    <name evidence="2" type="ORF">MSPICULIGERA_LOCUS5073</name>
</gene>
<keyword evidence="3" id="KW-1185">Reference proteome</keyword>
<dbReference type="EMBL" id="CATQJA010001256">
    <property type="protein sequence ID" value="CAJ0566471.1"/>
    <property type="molecule type" value="Genomic_DNA"/>
</dbReference>
<evidence type="ECO:0000256" key="1">
    <source>
        <dbReference type="SAM" id="Coils"/>
    </source>
</evidence>
<feature type="coiled-coil region" evidence="1">
    <location>
        <begin position="460"/>
        <end position="487"/>
    </location>
</feature>
<comment type="caution">
    <text evidence="2">The sequence shown here is derived from an EMBL/GenBank/DDBJ whole genome shotgun (WGS) entry which is preliminary data.</text>
</comment>
<evidence type="ECO:0000313" key="3">
    <source>
        <dbReference type="Proteomes" id="UP001177023"/>
    </source>
</evidence>
<evidence type="ECO:0000313" key="2">
    <source>
        <dbReference type="EMBL" id="CAJ0566471.1"/>
    </source>
</evidence>
<dbReference type="Proteomes" id="UP001177023">
    <property type="component" value="Unassembled WGS sequence"/>
</dbReference>
<reference evidence="2" key="1">
    <citation type="submission" date="2023-06" db="EMBL/GenBank/DDBJ databases">
        <authorList>
            <person name="Delattre M."/>
        </authorList>
    </citation>
    <scope>NUCLEOTIDE SEQUENCE</scope>
    <source>
        <strain evidence="2">AF72</strain>
    </source>
</reference>
<keyword evidence="1" id="KW-0175">Coiled coil</keyword>
<proteinExistence type="predicted"/>
<accession>A0AA36FY61</accession>